<dbReference type="RefSeq" id="WP_218142596.1">
    <property type="nucleotide sequence ID" value="NZ_FOVE01000002.1"/>
</dbReference>
<keyword evidence="3 10" id="KW-0285">Flavoprotein</keyword>
<evidence type="ECO:0000256" key="6">
    <source>
        <dbReference type="ARBA" id="ARBA00022827"/>
    </source>
</evidence>
<dbReference type="AlphaFoldDB" id="A0A1I4VJY8"/>
<keyword evidence="4 10" id="KW-0808">Transferase</keyword>
<evidence type="ECO:0000256" key="1">
    <source>
        <dbReference type="ARBA" id="ARBA00011955"/>
    </source>
</evidence>
<evidence type="ECO:0000256" key="2">
    <source>
        <dbReference type="ARBA" id="ARBA00016337"/>
    </source>
</evidence>
<evidence type="ECO:0000256" key="5">
    <source>
        <dbReference type="ARBA" id="ARBA00022723"/>
    </source>
</evidence>
<feature type="chain" id="PRO_5039932445" description="FAD:protein FMN transferase" evidence="12">
    <location>
        <begin position="24"/>
        <end position="343"/>
    </location>
</feature>
<gene>
    <name evidence="13" type="ORF">SAMN05660284_00240</name>
</gene>
<comment type="cofactor">
    <cofactor evidence="11">
        <name>Mg(2+)</name>
        <dbReference type="ChEBI" id="CHEBI:18420"/>
    </cofactor>
    <cofactor evidence="11">
        <name>Mn(2+)</name>
        <dbReference type="ChEBI" id="CHEBI:29035"/>
    </cofactor>
    <text evidence="11">Magnesium. Can also use manganese.</text>
</comment>
<evidence type="ECO:0000256" key="7">
    <source>
        <dbReference type="ARBA" id="ARBA00022842"/>
    </source>
</evidence>
<feature type="binding site" evidence="11">
    <location>
        <position position="285"/>
    </location>
    <ligand>
        <name>Mg(2+)</name>
        <dbReference type="ChEBI" id="CHEBI:18420"/>
    </ligand>
</feature>
<dbReference type="STRING" id="83765.SAMN05660284_00240"/>
<dbReference type="InterPro" id="IPR003374">
    <property type="entry name" value="ApbE-like_sf"/>
</dbReference>
<reference evidence="14" key="1">
    <citation type="submission" date="2016-10" db="EMBL/GenBank/DDBJ databases">
        <authorList>
            <person name="Varghese N."/>
            <person name="Submissions S."/>
        </authorList>
    </citation>
    <scope>NUCLEOTIDE SEQUENCE [LARGE SCALE GENOMIC DNA]</scope>
    <source>
        <strain evidence="14">DSM 6150</strain>
    </source>
</reference>
<dbReference type="GO" id="GO:0016740">
    <property type="term" value="F:transferase activity"/>
    <property type="evidence" value="ECO:0007669"/>
    <property type="project" value="UniProtKB-UniRule"/>
</dbReference>
<organism evidence="13 14">
    <name type="scientific">Formivibrio citricus</name>
    <dbReference type="NCBI Taxonomy" id="83765"/>
    <lineage>
        <taxon>Bacteria</taxon>
        <taxon>Pseudomonadati</taxon>
        <taxon>Pseudomonadota</taxon>
        <taxon>Betaproteobacteria</taxon>
        <taxon>Neisseriales</taxon>
        <taxon>Chitinibacteraceae</taxon>
        <taxon>Formivibrio</taxon>
    </lineage>
</organism>
<dbReference type="PANTHER" id="PTHR30040:SF2">
    <property type="entry name" value="FAD:PROTEIN FMN TRANSFERASE"/>
    <property type="match status" value="1"/>
</dbReference>
<accession>A0A1I4VJY8</accession>
<keyword evidence="12" id="KW-0732">Signal</keyword>
<evidence type="ECO:0000256" key="12">
    <source>
        <dbReference type="SAM" id="SignalP"/>
    </source>
</evidence>
<sequence>MMRRFLVLLVALLLPACSKPALYQQESYVFGTRVVISVWGAPENQAREATAAALGELDRLHAKLHAWRPSEVLHLNEAFARGESATVDDELAGMLKQAARYARQSDELFNPAVGQLVALWGFHRDTFEPVTADPKAVAALLAARPSLEDLRFDGAKVSSRNRAVAIDLGGYAKGWALDRVAGILRSKGVNNALINIGGNVMALGRKNAERWKIGLQHPRKPAAMASIELNDGEAIGTSGDYQRYFEKDGQRYSHIIDPRTGKPAQILQAATVIAPAGKEAGTISDIATKPLYIGGKASAPRFAERFGIRDYLLIDPQGAIFASPSMLSRIAWLEKPDTIATLQ</sequence>
<proteinExistence type="inferred from homology"/>
<dbReference type="EMBL" id="FOVE01000002">
    <property type="protein sequence ID" value="SFN01430.1"/>
    <property type="molecule type" value="Genomic_DNA"/>
</dbReference>
<dbReference type="SUPFAM" id="SSF143631">
    <property type="entry name" value="ApbE-like"/>
    <property type="match status" value="1"/>
</dbReference>
<keyword evidence="5 10" id="KW-0479">Metal-binding</keyword>
<dbReference type="Gene3D" id="3.10.520.10">
    <property type="entry name" value="ApbE-like domains"/>
    <property type="match status" value="1"/>
</dbReference>
<protein>
    <recommendedName>
        <fullName evidence="2 10">FAD:protein FMN transferase</fullName>
        <ecNumber evidence="1 10">2.7.1.180</ecNumber>
    </recommendedName>
    <alternativeName>
        <fullName evidence="8 10">Flavin transferase</fullName>
    </alternativeName>
</protein>
<evidence type="ECO:0000256" key="10">
    <source>
        <dbReference type="PIRNR" id="PIRNR006268"/>
    </source>
</evidence>
<keyword evidence="6 10" id="KW-0274">FAD</keyword>
<keyword evidence="7 10" id="KW-0460">Magnesium</keyword>
<dbReference type="InterPro" id="IPR024932">
    <property type="entry name" value="ApbE"/>
</dbReference>
<dbReference type="Proteomes" id="UP000242869">
    <property type="component" value="Unassembled WGS sequence"/>
</dbReference>
<comment type="catalytic activity">
    <reaction evidence="9 10">
        <text>L-threonyl-[protein] + FAD = FMN-L-threonyl-[protein] + AMP + H(+)</text>
        <dbReference type="Rhea" id="RHEA:36847"/>
        <dbReference type="Rhea" id="RHEA-COMP:11060"/>
        <dbReference type="Rhea" id="RHEA-COMP:11061"/>
        <dbReference type="ChEBI" id="CHEBI:15378"/>
        <dbReference type="ChEBI" id="CHEBI:30013"/>
        <dbReference type="ChEBI" id="CHEBI:57692"/>
        <dbReference type="ChEBI" id="CHEBI:74257"/>
        <dbReference type="ChEBI" id="CHEBI:456215"/>
        <dbReference type="EC" id="2.7.1.180"/>
    </reaction>
</comment>
<dbReference type="GO" id="GO:0046872">
    <property type="term" value="F:metal ion binding"/>
    <property type="evidence" value="ECO:0007669"/>
    <property type="project" value="UniProtKB-UniRule"/>
</dbReference>
<evidence type="ECO:0000256" key="11">
    <source>
        <dbReference type="PIRSR" id="PIRSR006268-2"/>
    </source>
</evidence>
<dbReference type="PIRSF" id="PIRSF006268">
    <property type="entry name" value="ApbE"/>
    <property type="match status" value="1"/>
</dbReference>
<comment type="similarity">
    <text evidence="10">Belongs to the ApbE family.</text>
</comment>
<evidence type="ECO:0000313" key="14">
    <source>
        <dbReference type="Proteomes" id="UP000242869"/>
    </source>
</evidence>
<dbReference type="PANTHER" id="PTHR30040">
    <property type="entry name" value="THIAMINE BIOSYNTHESIS LIPOPROTEIN APBE"/>
    <property type="match status" value="1"/>
</dbReference>
<feature type="signal peptide" evidence="12">
    <location>
        <begin position="1"/>
        <end position="23"/>
    </location>
</feature>
<dbReference type="Pfam" id="PF02424">
    <property type="entry name" value="ApbE"/>
    <property type="match status" value="1"/>
</dbReference>
<evidence type="ECO:0000256" key="4">
    <source>
        <dbReference type="ARBA" id="ARBA00022679"/>
    </source>
</evidence>
<dbReference type="EC" id="2.7.1.180" evidence="1 10"/>
<name>A0A1I4VJY8_9NEIS</name>
<evidence type="ECO:0000313" key="13">
    <source>
        <dbReference type="EMBL" id="SFN01430.1"/>
    </source>
</evidence>
<evidence type="ECO:0000256" key="8">
    <source>
        <dbReference type="ARBA" id="ARBA00031306"/>
    </source>
</evidence>
<keyword evidence="13" id="KW-0449">Lipoprotein</keyword>
<evidence type="ECO:0000256" key="3">
    <source>
        <dbReference type="ARBA" id="ARBA00022630"/>
    </source>
</evidence>
<feature type="binding site" evidence="11">
    <location>
        <position position="170"/>
    </location>
    <ligand>
        <name>Mg(2+)</name>
        <dbReference type="ChEBI" id="CHEBI:18420"/>
    </ligand>
</feature>
<evidence type="ECO:0000256" key="9">
    <source>
        <dbReference type="ARBA" id="ARBA00048540"/>
    </source>
</evidence>
<keyword evidence="14" id="KW-1185">Reference proteome</keyword>